<comment type="caution">
    <text evidence="3">The sequence shown here is derived from an EMBL/GenBank/DDBJ whole genome shotgun (WGS) entry which is preliminary data.</text>
</comment>
<protein>
    <submittedName>
        <fullName evidence="3">Acyl-CoA thioesterase</fullName>
        <ecNumber evidence="3">3.1.2.-</ecNumber>
    </submittedName>
</protein>
<dbReference type="Gene3D" id="3.10.129.10">
    <property type="entry name" value="Hotdog Thioesterase"/>
    <property type="match status" value="1"/>
</dbReference>
<gene>
    <name evidence="3" type="ORF">HDA30_001567</name>
</gene>
<dbReference type="PANTHER" id="PTHR42856">
    <property type="entry name" value="ACYL-COENZYME A THIOESTERASE PAAI"/>
    <property type="match status" value="1"/>
</dbReference>
<dbReference type="EC" id="3.1.2.-" evidence="3"/>
<dbReference type="EMBL" id="JACHNA010000001">
    <property type="protein sequence ID" value="MBB4736059.1"/>
    <property type="molecule type" value="Genomic_DNA"/>
</dbReference>
<keyword evidence="1 3" id="KW-0378">Hydrolase</keyword>
<dbReference type="PANTHER" id="PTHR42856:SF1">
    <property type="entry name" value="ACYL-COENZYME A THIOESTERASE PAAI"/>
    <property type="match status" value="1"/>
</dbReference>
<keyword evidence="4" id="KW-1185">Reference proteome</keyword>
<dbReference type="NCBIfam" id="TIGR00369">
    <property type="entry name" value="unchar_dom_1"/>
    <property type="match status" value="1"/>
</dbReference>
<dbReference type="InterPro" id="IPR006683">
    <property type="entry name" value="Thioestr_dom"/>
</dbReference>
<dbReference type="SUPFAM" id="SSF54637">
    <property type="entry name" value="Thioesterase/thiol ester dehydrase-isomerase"/>
    <property type="match status" value="1"/>
</dbReference>
<dbReference type="InterPro" id="IPR029069">
    <property type="entry name" value="HotDog_dom_sf"/>
</dbReference>
<dbReference type="Proteomes" id="UP000540191">
    <property type="component" value="Unassembled WGS sequence"/>
</dbReference>
<feature type="domain" description="Thioesterase" evidence="2">
    <location>
        <begin position="67"/>
        <end position="117"/>
    </location>
</feature>
<reference evidence="3 4" key="1">
    <citation type="submission" date="2020-08" db="EMBL/GenBank/DDBJ databases">
        <title>Sequencing the genomes of 1000 actinobacteria strains.</title>
        <authorList>
            <person name="Klenk H.-P."/>
        </authorList>
    </citation>
    <scope>NUCLEOTIDE SEQUENCE [LARGE SCALE GENOMIC DNA]</scope>
    <source>
        <strain evidence="3 4">DSM 23974</strain>
    </source>
</reference>
<dbReference type="InterPro" id="IPR052723">
    <property type="entry name" value="Acyl-CoA_thioesterase_PaaI"/>
</dbReference>
<organism evidence="3 4">
    <name type="scientific">Micrococcus cohnii</name>
    <dbReference type="NCBI Taxonomy" id="993416"/>
    <lineage>
        <taxon>Bacteria</taxon>
        <taxon>Bacillati</taxon>
        <taxon>Actinomycetota</taxon>
        <taxon>Actinomycetes</taxon>
        <taxon>Micrococcales</taxon>
        <taxon>Micrococcaceae</taxon>
        <taxon>Micrococcus</taxon>
    </lineage>
</organism>
<evidence type="ECO:0000313" key="4">
    <source>
        <dbReference type="Proteomes" id="UP000540191"/>
    </source>
</evidence>
<dbReference type="CDD" id="cd03443">
    <property type="entry name" value="PaaI_thioesterase"/>
    <property type="match status" value="1"/>
</dbReference>
<evidence type="ECO:0000256" key="1">
    <source>
        <dbReference type="ARBA" id="ARBA00022801"/>
    </source>
</evidence>
<evidence type="ECO:0000313" key="3">
    <source>
        <dbReference type="EMBL" id="MBB4736059.1"/>
    </source>
</evidence>
<dbReference type="RefSeq" id="WP_184241676.1">
    <property type="nucleotide sequence ID" value="NZ_JACHNA010000001.1"/>
</dbReference>
<dbReference type="AlphaFoldDB" id="A0A7W7GPU0"/>
<dbReference type="GO" id="GO:0016289">
    <property type="term" value="F:acyl-CoA hydrolase activity"/>
    <property type="evidence" value="ECO:0007669"/>
    <property type="project" value="UniProtKB-ARBA"/>
</dbReference>
<proteinExistence type="predicted"/>
<sequence>MTENVAPTTPAEAGGEPESLKSVVARLEEIYVNDPAVKDHGVTLGEVSEGAVTLHREVTADMVNSHEICHGGFLFHLADTALAYCVATFGAAPVTRRAEITYIAPAPLGATLTASARQSVEFGCDRMIEVRIEADGVLVAWFTGHSTSPRPRS</sequence>
<evidence type="ECO:0000259" key="2">
    <source>
        <dbReference type="Pfam" id="PF03061"/>
    </source>
</evidence>
<accession>A0A7W7GPU0</accession>
<dbReference type="Pfam" id="PF03061">
    <property type="entry name" value="4HBT"/>
    <property type="match status" value="1"/>
</dbReference>
<name>A0A7W7GPU0_9MICC</name>
<dbReference type="InterPro" id="IPR003736">
    <property type="entry name" value="PAAI_dom"/>
</dbReference>